<feature type="compositionally biased region" description="Low complexity" evidence="1">
    <location>
        <begin position="123"/>
        <end position="135"/>
    </location>
</feature>
<evidence type="ECO:0000313" key="3">
    <source>
        <dbReference type="Proteomes" id="UP000008068"/>
    </source>
</evidence>
<proteinExistence type="predicted"/>
<dbReference type="InParanoid" id="G0NVU4"/>
<feature type="compositionally biased region" description="Basic and acidic residues" evidence="1">
    <location>
        <begin position="113"/>
        <end position="122"/>
    </location>
</feature>
<gene>
    <name evidence="2" type="ORF">CAEBREN_04511</name>
</gene>
<keyword evidence="3" id="KW-1185">Reference proteome</keyword>
<feature type="compositionally biased region" description="Basic and acidic residues" evidence="1">
    <location>
        <begin position="177"/>
        <end position="190"/>
    </location>
</feature>
<feature type="compositionally biased region" description="Low complexity" evidence="1">
    <location>
        <begin position="90"/>
        <end position="101"/>
    </location>
</feature>
<accession>G0NVU4</accession>
<feature type="compositionally biased region" description="Basic and acidic residues" evidence="1">
    <location>
        <begin position="65"/>
        <end position="75"/>
    </location>
</feature>
<feature type="compositionally biased region" description="Basic and acidic residues" evidence="1">
    <location>
        <begin position="224"/>
        <end position="234"/>
    </location>
</feature>
<feature type="compositionally biased region" description="Low complexity" evidence="1">
    <location>
        <begin position="38"/>
        <end position="48"/>
    </location>
</feature>
<dbReference type="AlphaFoldDB" id="G0NVU4"/>
<feature type="compositionally biased region" description="Polar residues" evidence="1">
    <location>
        <begin position="159"/>
        <end position="175"/>
    </location>
</feature>
<feature type="compositionally biased region" description="Polar residues" evidence="1">
    <location>
        <begin position="191"/>
        <end position="213"/>
    </location>
</feature>
<feature type="compositionally biased region" description="Basic and acidic residues" evidence="1">
    <location>
        <begin position="1"/>
        <end position="21"/>
    </location>
</feature>
<dbReference type="Proteomes" id="UP000008068">
    <property type="component" value="Unassembled WGS sequence"/>
</dbReference>
<organism evidence="3">
    <name type="scientific">Caenorhabditis brenneri</name>
    <name type="common">Nematode worm</name>
    <dbReference type="NCBI Taxonomy" id="135651"/>
    <lineage>
        <taxon>Eukaryota</taxon>
        <taxon>Metazoa</taxon>
        <taxon>Ecdysozoa</taxon>
        <taxon>Nematoda</taxon>
        <taxon>Chromadorea</taxon>
        <taxon>Rhabditida</taxon>
        <taxon>Rhabditina</taxon>
        <taxon>Rhabditomorpha</taxon>
        <taxon>Rhabditoidea</taxon>
        <taxon>Rhabditidae</taxon>
        <taxon>Peloderinae</taxon>
        <taxon>Caenorhabditis</taxon>
    </lineage>
</organism>
<name>G0NVU4_CAEBE</name>
<reference evidence="3" key="1">
    <citation type="submission" date="2011-07" db="EMBL/GenBank/DDBJ databases">
        <authorList>
            <consortium name="Caenorhabditis brenneri Sequencing and Analysis Consortium"/>
            <person name="Wilson R.K."/>
        </authorList>
    </citation>
    <scope>NUCLEOTIDE SEQUENCE [LARGE SCALE GENOMIC DNA]</scope>
    <source>
        <strain evidence="3">PB2801</strain>
    </source>
</reference>
<feature type="region of interest" description="Disordered" evidence="1">
    <location>
        <begin position="1"/>
        <end position="249"/>
    </location>
</feature>
<protein>
    <submittedName>
        <fullName evidence="2">Uncharacterized protein</fullName>
    </submittedName>
</protein>
<evidence type="ECO:0000256" key="1">
    <source>
        <dbReference type="SAM" id="MobiDB-lite"/>
    </source>
</evidence>
<evidence type="ECO:0000313" key="2">
    <source>
        <dbReference type="EMBL" id="EGT38517.1"/>
    </source>
</evidence>
<sequence>MASSGDKMDKQGQKKEVESRNDQNTSEGTTGDDHPPSRSRSSSASRGSRASRKVHPGVVTSRNQSESKSRSRSRDNSQSSEIPDDPLPSGPSTSGGSSLGPWAPAELLQTRVVHTDTPRYEETTSPSDSSGPDTGRTVINMGSPRPGTADTVIHMEPMDTTSTGSETPRNEQQPIPSHEEQGGGNEEKMEGTTSTVQSQQVPPTENPAVSPSRVNPFAGPQGRQPERKDSESTIHLRPPPPEEDPHKCC</sequence>
<dbReference type="EMBL" id="GL379959">
    <property type="protein sequence ID" value="EGT38517.1"/>
    <property type="molecule type" value="Genomic_DNA"/>
</dbReference>
<dbReference type="HOGENOM" id="CLU_1116580_0_0_1"/>